<dbReference type="InterPro" id="IPR019416">
    <property type="entry name" value="NCBP3"/>
</dbReference>
<feature type="region of interest" description="Disordered" evidence="1">
    <location>
        <begin position="226"/>
        <end position="303"/>
    </location>
</feature>
<feature type="compositionally biased region" description="Basic and acidic residues" evidence="1">
    <location>
        <begin position="175"/>
        <end position="188"/>
    </location>
</feature>
<dbReference type="PANTHER" id="PTHR16291:SF0">
    <property type="entry name" value="NUCLEAR CAP-BINDING PROTEIN SUBUNIT 3"/>
    <property type="match status" value="1"/>
</dbReference>
<feature type="compositionally biased region" description="Basic and acidic residues" evidence="1">
    <location>
        <begin position="394"/>
        <end position="408"/>
    </location>
</feature>
<gene>
    <name evidence="2" type="ORF">LECACI_7A005102</name>
</gene>
<dbReference type="PANTHER" id="PTHR16291">
    <property type="entry name" value="NUCLEAR CAP-BINDING PROTEIN SUBUNIT 3"/>
    <property type="match status" value="1"/>
</dbReference>
<reference evidence="2" key="1">
    <citation type="submission" date="2023-11" db="EMBL/GenBank/DDBJ databases">
        <authorList>
            <person name="Alioto T."/>
            <person name="Alioto T."/>
            <person name="Gomez Garrido J."/>
        </authorList>
    </citation>
    <scope>NUCLEOTIDE SEQUENCE</scope>
</reference>
<evidence type="ECO:0000313" key="2">
    <source>
        <dbReference type="EMBL" id="CAK4027853.1"/>
    </source>
</evidence>
<proteinExistence type="predicted"/>
<name>A0AAI8Z005_9PEZI</name>
<accession>A0AAI8Z005</accession>
<dbReference type="GO" id="GO:0000340">
    <property type="term" value="F:RNA 7-methylguanosine cap binding"/>
    <property type="evidence" value="ECO:0007669"/>
    <property type="project" value="InterPro"/>
</dbReference>
<evidence type="ECO:0000313" key="3">
    <source>
        <dbReference type="Proteomes" id="UP001296104"/>
    </source>
</evidence>
<dbReference type="GO" id="GO:0003729">
    <property type="term" value="F:mRNA binding"/>
    <property type="evidence" value="ECO:0007669"/>
    <property type="project" value="InterPro"/>
</dbReference>
<dbReference type="AlphaFoldDB" id="A0AAI8Z005"/>
<evidence type="ECO:0000256" key="1">
    <source>
        <dbReference type="SAM" id="MobiDB-lite"/>
    </source>
</evidence>
<dbReference type="EMBL" id="CAVMBE010000031">
    <property type="protein sequence ID" value="CAK4027853.1"/>
    <property type="molecule type" value="Genomic_DNA"/>
</dbReference>
<organism evidence="2 3">
    <name type="scientific">Lecanosticta acicola</name>
    <dbReference type="NCBI Taxonomy" id="111012"/>
    <lineage>
        <taxon>Eukaryota</taxon>
        <taxon>Fungi</taxon>
        <taxon>Dikarya</taxon>
        <taxon>Ascomycota</taxon>
        <taxon>Pezizomycotina</taxon>
        <taxon>Dothideomycetes</taxon>
        <taxon>Dothideomycetidae</taxon>
        <taxon>Mycosphaerellales</taxon>
        <taxon>Mycosphaerellaceae</taxon>
        <taxon>Lecanosticta</taxon>
    </lineage>
</organism>
<comment type="caution">
    <text evidence="2">The sequence shown here is derived from an EMBL/GenBank/DDBJ whole genome shotgun (WGS) entry which is preliminary data.</text>
</comment>
<dbReference type="Pfam" id="PF10309">
    <property type="entry name" value="NCBP3"/>
    <property type="match status" value="1"/>
</dbReference>
<protein>
    <submittedName>
        <fullName evidence="2">Uncharacterized protein</fullName>
    </submittedName>
</protein>
<sequence length="487" mass="55287">MATDSMDVDMDIDLDMDPELQRLQAQAARLEAMPPTYQPTNDEDEMKDAEDVEEGEVGPDEIVWTKIYISGTTDLGFEEIIMFANDTYKECELGRRDLEWIDDESVKLVYPTKDHAAAALRAFSVTPVEDPLELREAVKLITNPQHEFRVRMATAKDMKKRGAAQESRFYLNHPEYDPETKRYRDRGPRRGRGGYRRDFSNRFPRARTPREESFSVDLYDDNQEARDRISARRASRQSEEDYFAGRTNSIERRGGDLFQGREQGRLRNRSASPRREGAGYYGFSDDQPYRQTAPRQRTPPLRAHTTRNNRELGRSMKADLFAGKKVGTALTNGDVNGSGAPRELFPKSKPKDLFEDKMNNHYRSDAKDLHPDEVATAIGKFDFSNIQDANTYKESGRRPENAPRDLFARTEGGPKLSINSGSGRLNERPASAGNAEGFSILGAGQKQEPISFKIKGMGKVNLPKEDLFAHKMSRKGGQRRLAEDIDN</sequence>
<feature type="region of interest" description="Disordered" evidence="1">
    <location>
        <begin position="175"/>
        <end position="212"/>
    </location>
</feature>
<keyword evidence="3" id="KW-1185">Reference proteome</keyword>
<dbReference type="Proteomes" id="UP001296104">
    <property type="component" value="Unassembled WGS sequence"/>
</dbReference>
<dbReference type="GO" id="GO:0005634">
    <property type="term" value="C:nucleus"/>
    <property type="evidence" value="ECO:0007669"/>
    <property type="project" value="TreeGrafter"/>
</dbReference>
<feature type="region of interest" description="Disordered" evidence="1">
    <location>
        <begin position="389"/>
        <end position="431"/>
    </location>
</feature>